<protein>
    <submittedName>
        <fullName evidence="1">Uncharacterized protein</fullName>
    </submittedName>
</protein>
<name>A0A0F6YGK0_9BACT</name>
<keyword evidence="2" id="KW-1185">Reference proteome</keyword>
<organism evidence="1 2">
    <name type="scientific">Sandaracinus amylolyticus</name>
    <dbReference type="NCBI Taxonomy" id="927083"/>
    <lineage>
        <taxon>Bacteria</taxon>
        <taxon>Pseudomonadati</taxon>
        <taxon>Myxococcota</taxon>
        <taxon>Polyangia</taxon>
        <taxon>Polyangiales</taxon>
        <taxon>Sandaracinaceae</taxon>
        <taxon>Sandaracinus</taxon>
    </lineage>
</organism>
<accession>A0A0F6YGK0</accession>
<evidence type="ECO:0000313" key="1">
    <source>
        <dbReference type="EMBL" id="AKF03776.1"/>
    </source>
</evidence>
<dbReference type="EMBL" id="CP011125">
    <property type="protein sequence ID" value="AKF03776.1"/>
    <property type="molecule type" value="Genomic_DNA"/>
</dbReference>
<dbReference type="Proteomes" id="UP000034883">
    <property type="component" value="Chromosome"/>
</dbReference>
<proteinExistence type="predicted"/>
<evidence type="ECO:0000313" key="2">
    <source>
        <dbReference type="Proteomes" id="UP000034883"/>
    </source>
</evidence>
<reference evidence="1 2" key="1">
    <citation type="submission" date="2015-03" db="EMBL/GenBank/DDBJ databases">
        <title>Genome assembly of Sandaracinus amylolyticus DSM 53668.</title>
        <authorList>
            <person name="Sharma G."/>
            <person name="Subramanian S."/>
        </authorList>
    </citation>
    <scope>NUCLEOTIDE SEQUENCE [LARGE SCALE GENOMIC DNA]</scope>
    <source>
        <strain evidence="1 2">DSM 53668</strain>
    </source>
</reference>
<gene>
    <name evidence="1" type="ORF">DB32_000925</name>
</gene>
<sequence>MARRMTTTTLEHVYEAMRRLRPDFVIAGSQHPPDDAALDALAARLGVTLPTIYRELARNLGPFVVERGDEGLELYAIAEDAPPELDVEHVSAKLAARTGAMRVVVMRRIGDPRRWILEPDGKVRSFDPRDAALGEPEELADVIERELVSLR</sequence>
<dbReference type="KEGG" id="samy:DB32_000925"/>
<dbReference type="STRING" id="927083.DB32_000925"/>
<dbReference type="AlphaFoldDB" id="A0A0F6YGK0"/>